<sequence length="326" mass="38701">MANKNKPNKPFKTYRQQLKVLRNRNLTISNGSHAISILKRDNYYNIINGYKEIFLEVKGQNEKFYTGTTFEHINALYVFDKKIRHLFLYYILIFENLIKTKIAYYHTETFDEIFNYLDVNNFSGKAESITKLIASISKEIEKYTGLKQPNAFSHYIEEHGELPLWVLFQKATFGTASYFFSSLQNNIKDKICTELNEEHNNRYGLKSSIFINPIFLENTIHFINSYRNVCAHNERFYNSTFQKRGFKVDYSHYTKTEFRGTIFDLLIILKLFLLKSDFEILKKDFKKQLNKLENELVNNPNALEKIKRSALKLPIGWENILNHIWK</sequence>
<dbReference type="RefSeq" id="WP_008800817.1">
    <property type="nucleotide sequence ID" value="NZ_KQ956573.1"/>
</dbReference>
<evidence type="ECO:0000313" key="2">
    <source>
        <dbReference type="Proteomes" id="UP000070617"/>
    </source>
</evidence>
<dbReference type="PATRIC" id="fig|134605.3.peg.1648"/>
<organism evidence="1 2">
    <name type="scientific">Fusobacterium equinum</name>
    <dbReference type="NCBI Taxonomy" id="134605"/>
    <lineage>
        <taxon>Bacteria</taxon>
        <taxon>Fusobacteriati</taxon>
        <taxon>Fusobacteriota</taxon>
        <taxon>Fusobacteriia</taxon>
        <taxon>Fusobacteriales</taxon>
        <taxon>Fusobacteriaceae</taxon>
        <taxon>Fusobacterium</taxon>
    </lineage>
</organism>
<accession>A0A133N8W7</accession>
<proteinExistence type="predicted"/>
<keyword evidence="2" id="KW-1185">Reference proteome</keyword>
<dbReference type="InterPro" id="IPR011664">
    <property type="entry name" value="Abi_system_AbiD/AbiF-like"/>
</dbReference>
<dbReference type="AlphaFoldDB" id="A0A133N8W7"/>
<name>A0A133N8W7_9FUSO</name>
<dbReference type="EMBL" id="LRPX01000094">
    <property type="protein sequence ID" value="KXA12727.1"/>
    <property type="molecule type" value="Genomic_DNA"/>
</dbReference>
<comment type="caution">
    <text evidence="1">The sequence shown here is derived from an EMBL/GenBank/DDBJ whole genome shotgun (WGS) entry which is preliminary data.</text>
</comment>
<dbReference type="Proteomes" id="UP000070617">
    <property type="component" value="Unassembled WGS sequence"/>
</dbReference>
<dbReference type="Pfam" id="PF07751">
    <property type="entry name" value="Abi_2"/>
    <property type="match status" value="1"/>
</dbReference>
<reference evidence="2" key="1">
    <citation type="submission" date="2016-01" db="EMBL/GenBank/DDBJ databases">
        <authorList>
            <person name="Mitreva M."/>
            <person name="Pepin K.H."/>
            <person name="Mihindukulasuriya K.A."/>
            <person name="Fulton R."/>
            <person name="Fronick C."/>
            <person name="O'Laughlin M."/>
            <person name="Miner T."/>
            <person name="Herter B."/>
            <person name="Rosa B.A."/>
            <person name="Cordes M."/>
            <person name="Tomlinson C."/>
            <person name="Wollam A."/>
            <person name="Palsikar V.B."/>
            <person name="Mardis E.R."/>
            <person name="Wilson R.K."/>
        </authorList>
    </citation>
    <scope>NUCLEOTIDE SEQUENCE [LARGE SCALE GENOMIC DNA]</scope>
    <source>
        <strain evidence="2">CMW8396</strain>
    </source>
</reference>
<evidence type="ECO:0000313" key="1">
    <source>
        <dbReference type="EMBL" id="KXA12727.1"/>
    </source>
</evidence>
<protein>
    <submittedName>
        <fullName evidence="1">Abi-like protein</fullName>
    </submittedName>
</protein>
<gene>
    <name evidence="1" type="ORF">HMPREF3206_01669</name>
</gene>